<dbReference type="EMBL" id="CP002292">
    <property type="protein sequence ID" value="ADP70491.1"/>
    <property type="molecule type" value="Genomic_DNA"/>
</dbReference>
<dbReference type="SUPFAM" id="SSF52540">
    <property type="entry name" value="P-loop containing nucleoside triphosphate hydrolases"/>
    <property type="match status" value="1"/>
</dbReference>
<keyword evidence="7" id="KW-0067">ATP-binding</keyword>
<gene>
    <name evidence="12" type="ordered locus">Rvan_1222</name>
</gene>
<dbReference type="PANTHER" id="PTHR42771">
    <property type="entry name" value="IRON(3+)-HYDROXAMATE IMPORT ATP-BINDING PROTEIN FHUC"/>
    <property type="match status" value="1"/>
</dbReference>
<keyword evidence="13" id="KW-1185">Reference proteome</keyword>
<evidence type="ECO:0000256" key="9">
    <source>
        <dbReference type="ARBA" id="ARBA00023065"/>
    </source>
</evidence>
<accession>E3I4H6</accession>
<dbReference type="HOGENOM" id="CLU_000604_1_11_5"/>
<keyword evidence="9" id="KW-0406">Ion transport</keyword>
<feature type="domain" description="ABC transporter" evidence="11">
    <location>
        <begin position="4"/>
        <end position="240"/>
    </location>
</feature>
<evidence type="ECO:0000256" key="10">
    <source>
        <dbReference type="ARBA" id="ARBA00023136"/>
    </source>
</evidence>
<evidence type="ECO:0000259" key="11">
    <source>
        <dbReference type="PROSITE" id="PS50893"/>
    </source>
</evidence>
<sequence>MPVLRVTNVTAGYGRLVVLHALSANFGRGRVTALVGPNGCGKSTLLKAIMGFLPASGGEILIEGQPIRLIGRKALAKRIAYLPQECQCPDYMTLGELIELAGYSRYSLVGGPSARDRQLFAEILDLVGLADKAGCQVNSLSGGQRQRAWIAMVLAQEADVILMDEPVNHLDMKYQYAVLGLVRELSARHGKTVIVVLHDLNLASAFADDVVMLRDGKVVAAGPAQEIMTAANVERAFDFEADIFSRDGRVVCLPRMSHAEAVAA</sequence>
<dbReference type="Proteomes" id="UP000001399">
    <property type="component" value="Chromosome"/>
</dbReference>
<evidence type="ECO:0000256" key="5">
    <source>
        <dbReference type="ARBA" id="ARBA00022496"/>
    </source>
</evidence>
<keyword evidence="6" id="KW-0547">Nucleotide-binding</keyword>
<dbReference type="FunFam" id="3.40.50.300:FF:000134">
    <property type="entry name" value="Iron-enterobactin ABC transporter ATP-binding protein"/>
    <property type="match status" value="1"/>
</dbReference>
<name>E3I4H6_RHOVT</name>
<dbReference type="CDD" id="cd03214">
    <property type="entry name" value="ABC_Iron-Siderophores_B12_Hemin"/>
    <property type="match status" value="1"/>
</dbReference>
<evidence type="ECO:0000256" key="3">
    <source>
        <dbReference type="ARBA" id="ARBA00022448"/>
    </source>
</evidence>
<dbReference type="InterPro" id="IPR003593">
    <property type="entry name" value="AAA+_ATPase"/>
</dbReference>
<reference evidence="13" key="1">
    <citation type="journal article" date="2011" name="J. Bacteriol.">
        <title>Genome sequences of eight morphologically diverse alphaproteobacteria.</title>
        <authorList>
            <consortium name="US DOE Joint Genome Institute"/>
            <person name="Brown P.J."/>
            <person name="Kysela D.T."/>
            <person name="Buechlein A."/>
            <person name="Hemmerich C."/>
            <person name="Brun Y.V."/>
        </authorList>
    </citation>
    <scope>NUCLEOTIDE SEQUENCE [LARGE SCALE GENOMIC DNA]</scope>
    <source>
        <strain evidence="13">ATCC 17100 / ATH 3.1.1 / DSM 162 / LMG 4299</strain>
    </source>
</reference>
<dbReference type="InterPro" id="IPR051535">
    <property type="entry name" value="Siderophore_ABC-ATPase"/>
</dbReference>
<keyword evidence="8" id="KW-0408">Iron</keyword>
<organism evidence="12 13">
    <name type="scientific">Rhodomicrobium vannielii (strain ATCC 17100 / DSM 162 / LMG 4299 / NCIMB 10020 / ATH 3.1.1)</name>
    <dbReference type="NCBI Taxonomy" id="648757"/>
    <lineage>
        <taxon>Bacteria</taxon>
        <taxon>Pseudomonadati</taxon>
        <taxon>Pseudomonadota</taxon>
        <taxon>Alphaproteobacteria</taxon>
        <taxon>Hyphomicrobiales</taxon>
        <taxon>Hyphomicrobiaceae</taxon>
        <taxon>Rhodomicrobium</taxon>
    </lineage>
</organism>
<dbReference type="SMART" id="SM00382">
    <property type="entry name" value="AAA"/>
    <property type="match status" value="1"/>
</dbReference>
<keyword evidence="10" id="KW-0472">Membrane</keyword>
<proteinExistence type="inferred from homology"/>
<dbReference type="PROSITE" id="PS50893">
    <property type="entry name" value="ABC_TRANSPORTER_2"/>
    <property type="match status" value="1"/>
</dbReference>
<evidence type="ECO:0000256" key="1">
    <source>
        <dbReference type="ARBA" id="ARBA00004202"/>
    </source>
</evidence>
<keyword evidence="3" id="KW-0813">Transport</keyword>
<dbReference type="AlphaFoldDB" id="E3I4H6"/>
<dbReference type="PROSITE" id="PS00211">
    <property type="entry name" value="ABC_TRANSPORTER_1"/>
    <property type="match status" value="1"/>
</dbReference>
<dbReference type="GO" id="GO:0005524">
    <property type="term" value="F:ATP binding"/>
    <property type="evidence" value="ECO:0007669"/>
    <property type="project" value="UniProtKB-KW"/>
</dbReference>
<keyword evidence="4" id="KW-1003">Cell membrane</keyword>
<evidence type="ECO:0000313" key="12">
    <source>
        <dbReference type="EMBL" id="ADP70491.1"/>
    </source>
</evidence>
<dbReference type="Pfam" id="PF00005">
    <property type="entry name" value="ABC_tran"/>
    <property type="match status" value="1"/>
</dbReference>
<dbReference type="eggNOG" id="COG1120">
    <property type="taxonomic scope" value="Bacteria"/>
</dbReference>
<dbReference type="Gene3D" id="3.40.50.300">
    <property type="entry name" value="P-loop containing nucleotide triphosphate hydrolases"/>
    <property type="match status" value="1"/>
</dbReference>
<evidence type="ECO:0000256" key="2">
    <source>
        <dbReference type="ARBA" id="ARBA00005417"/>
    </source>
</evidence>
<comment type="subcellular location">
    <subcellularLocation>
        <location evidence="1">Cell membrane</location>
        <topology evidence="1">Peripheral membrane protein</topology>
    </subcellularLocation>
</comment>
<dbReference type="KEGG" id="rva:Rvan_1222"/>
<dbReference type="GO" id="GO:0005886">
    <property type="term" value="C:plasma membrane"/>
    <property type="evidence" value="ECO:0007669"/>
    <property type="project" value="UniProtKB-SubCell"/>
</dbReference>
<dbReference type="GO" id="GO:0006826">
    <property type="term" value="P:iron ion transport"/>
    <property type="evidence" value="ECO:0007669"/>
    <property type="project" value="UniProtKB-KW"/>
</dbReference>
<evidence type="ECO:0000256" key="7">
    <source>
        <dbReference type="ARBA" id="ARBA00022840"/>
    </source>
</evidence>
<dbReference type="InterPro" id="IPR027417">
    <property type="entry name" value="P-loop_NTPase"/>
</dbReference>
<evidence type="ECO:0000256" key="8">
    <source>
        <dbReference type="ARBA" id="ARBA00023004"/>
    </source>
</evidence>
<dbReference type="STRING" id="648757.Rvan_1222"/>
<dbReference type="GO" id="GO:0016887">
    <property type="term" value="F:ATP hydrolysis activity"/>
    <property type="evidence" value="ECO:0007669"/>
    <property type="project" value="InterPro"/>
</dbReference>
<comment type="similarity">
    <text evidence="2">Belongs to the ABC transporter superfamily.</text>
</comment>
<evidence type="ECO:0000313" key="13">
    <source>
        <dbReference type="Proteomes" id="UP000001399"/>
    </source>
</evidence>
<dbReference type="InterPro" id="IPR017871">
    <property type="entry name" value="ABC_transporter-like_CS"/>
</dbReference>
<protein>
    <submittedName>
        <fullName evidence="12">ABC transporter related protein</fullName>
    </submittedName>
</protein>
<dbReference type="RefSeq" id="WP_013418895.1">
    <property type="nucleotide sequence ID" value="NC_014664.1"/>
</dbReference>
<dbReference type="InterPro" id="IPR003439">
    <property type="entry name" value="ABC_transporter-like_ATP-bd"/>
</dbReference>
<keyword evidence="5" id="KW-0410">Iron transport</keyword>
<dbReference type="OrthoDB" id="9805601at2"/>
<dbReference type="PANTHER" id="PTHR42771:SF2">
    <property type="entry name" value="IRON(3+)-HYDROXAMATE IMPORT ATP-BINDING PROTEIN FHUC"/>
    <property type="match status" value="1"/>
</dbReference>
<evidence type="ECO:0000256" key="4">
    <source>
        <dbReference type="ARBA" id="ARBA00022475"/>
    </source>
</evidence>
<evidence type="ECO:0000256" key="6">
    <source>
        <dbReference type="ARBA" id="ARBA00022741"/>
    </source>
</evidence>